<dbReference type="GO" id="GO:0016020">
    <property type="term" value="C:membrane"/>
    <property type="evidence" value="ECO:0007669"/>
    <property type="project" value="UniProtKB-SubCell"/>
</dbReference>
<dbReference type="CDD" id="cd07018">
    <property type="entry name" value="S49_SppA_67K_type"/>
    <property type="match status" value="1"/>
</dbReference>
<evidence type="ECO:0000256" key="1">
    <source>
        <dbReference type="ARBA" id="ARBA00004370"/>
    </source>
</evidence>
<feature type="domain" description="Peptidase S49" evidence="8">
    <location>
        <begin position="119"/>
        <end position="272"/>
    </location>
</feature>
<dbReference type="Gene3D" id="6.20.330.10">
    <property type="match status" value="1"/>
</dbReference>
<dbReference type="PIRSF" id="PIRSF001217">
    <property type="entry name" value="Protease_4_SppA"/>
    <property type="match status" value="1"/>
</dbReference>
<dbReference type="InterPro" id="IPR029045">
    <property type="entry name" value="ClpP/crotonase-like_dom_sf"/>
</dbReference>
<dbReference type="InterPro" id="IPR047272">
    <property type="entry name" value="S49_SppA_C"/>
</dbReference>
<keyword evidence="4" id="KW-0378">Hydrolase</keyword>
<protein>
    <submittedName>
        <fullName evidence="9">Signal peptide peptidase SppA</fullName>
    </submittedName>
</protein>
<evidence type="ECO:0000313" key="10">
    <source>
        <dbReference type="Proteomes" id="UP000276984"/>
    </source>
</evidence>
<evidence type="ECO:0000256" key="4">
    <source>
        <dbReference type="ARBA" id="ARBA00022801"/>
    </source>
</evidence>
<gene>
    <name evidence="9" type="primary">sppA</name>
    <name evidence="9" type="ORF">D8I30_01785</name>
</gene>
<feature type="active site" description="Nucleophile" evidence="7">
    <location>
        <position position="391"/>
    </location>
</feature>
<dbReference type="Gene3D" id="3.90.226.10">
    <property type="entry name" value="2-enoyl-CoA Hydratase, Chain A, domain 1"/>
    <property type="match status" value="3"/>
</dbReference>
<reference evidence="9 10" key="1">
    <citation type="submission" date="2018-10" db="EMBL/GenBank/DDBJ databases">
        <title>Complete genome sequence of Brevundimonas naejangsanensis BRV3.</title>
        <authorList>
            <person name="Berrios L."/>
            <person name="Ely B."/>
        </authorList>
    </citation>
    <scope>NUCLEOTIDE SEQUENCE [LARGE SCALE GENOMIC DNA]</scope>
    <source>
        <strain evidence="9 10">BRV3</strain>
    </source>
</reference>
<accession>A0A494RQ62</accession>
<dbReference type="InterPro" id="IPR047217">
    <property type="entry name" value="S49_SppA_67K_type_N"/>
</dbReference>
<dbReference type="Pfam" id="PF01343">
    <property type="entry name" value="Peptidase_S49"/>
    <property type="match status" value="2"/>
</dbReference>
<keyword evidence="3" id="KW-0645">Protease</keyword>
<proteinExistence type="inferred from homology"/>
<dbReference type="EMBL" id="CP032707">
    <property type="protein sequence ID" value="AYG96232.1"/>
    <property type="molecule type" value="Genomic_DNA"/>
</dbReference>
<evidence type="ECO:0000256" key="5">
    <source>
        <dbReference type="ARBA" id="ARBA00022825"/>
    </source>
</evidence>
<dbReference type="OrthoDB" id="9764363at2"/>
<dbReference type="InterPro" id="IPR002142">
    <property type="entry name" value="Peptidase_S49"/>
</dbReference>
<dbReference type="PANTHER" id="PTHR33209">
    <property type="entry name" value="PROTEASE 4"/>
    <property type="match status" value="1"/>
</dbReference>
<dbReference type="SUPFAM" id="SSF52096">
    <property type="entry name" value="ClpP/crotonase"/>
    <property type="match status" value="2"/>
</dbReference>
<dbReference type="NCBIfam" id="TIGR00706">
    <property type="entry name" value="SppA_dom"/>
    <property type="match status" value="1"/>
</dbReference>
<sequence length="599" mass="62823">MKQFFLTMLGVFAGLVAFFIVLPVVAILFFAVAASASKPTTPAHTVLELDLRSGLSDQTSANPFASFGGPSLSVIQVVDVLAQAEKDDNVKVLLVRAPEAGMTPASADEVRQAIARFRASGKTVIAHSQGFMPVGAVMSSYMVAASADQLWLQNTANFQAVGLATDSLFLGRAFQKYGVKADFEQRYEYKNAVNEFTQSDFTAPHREAMLAWMGSIHDSAIANIARDRKTTPEALKAVVEAGPYSADQALSLKLVDKIGQVEEAEAAAKEKAGKGAKIVAFGDYASLKGTRTTSGSGTAKSAIAIVGGEGAIMTGRGANDSPFGGGSNIRSDDTAKAIYDAIEDKDVKAIVFRVSSPGGSPEASEQILAAVRAAKAAGKPVVVSMGAYAASGGYWVSSEADWIVAQPSTLTGSIGVFGGKFVLADALGRFGVDMRGLSVGGDYADAFTSTQGFDQGQRAAFAASMDRIYEEFVARVAKGRKLPVERVREIAKGRVWTGAQAHGLGLVDQLGGLNEAVAKARDLAKIPASENVRFKRFPTPLSPWEALASAFGASGQAAEAMVRVGQVMGDPAAQAMLNRVEADRLRSRGAVVLADQPVF</sequence>
<evidence type="ECO:0000313" key="9">
    <source>
        <dbReference type="EMBL" id="AYG96232.1"/>
    </source>
</evidence>
<dbReference type="RefSeq" id="WP_121483344.1">
    <property type="nucleotide sequence ID" value="NZ_CP032707.1"/>
</dbReference>
<dbReference type="GO" id="GO:0008236">
    <property type="term" value="F:serine-type peptidase activity"/>
    <property type="evidence" value="ECO:0007669"/>
    <property type="project" value="UniProtKB-KW"/>
</dbReference>
<evidence type="ECO:0000256" key="6">
    <source>
        <dbReference type="ARBA" id="ARBA00023136"/>
    </source>
</evidence>
<dbReference type="AlphaFoldDB" id="A0A494RQ62"/>
<evidence type="ECO:0000259" key="8">
    <source>
        <dbReference type="Pfam" id="PF01343"/>
    </source>
</evidence>
<keyword evidence="5" id="KW-0720">Serine protease</keyword>
<organism evidence="9 10">
    <name type="scientific">Brevundimonas naejangsanensis</name>
    <dbReference type="NCBI Taxonomy" id="588932"/>
    <lineage>
        <taxon>Bacteria</taxon>
        <taxon>Pseudomonadati</taxon>
        <taxon>Pseudomonadota</taxon>
        <taxon>Alphaproteobacteria</taxon>
        <taxon>Caulobacterales</taxon>
        <taxon>Caulobacteraceae</taxon>
        <taxon>Brevundimonas</taxon>
    </lineage>
</organism>
<feature type="domain" description="Peptidase S49" evidence="8">
    <location>
        <begin position="374"/>
        <end position="526"/>
    </location>
</feature>
<comment type="subcellular location">
    <subcellularLocation>
        <location evidence="1">Membrane</location>
    </subcellularLocation>
</comment>
<dbReference type="CDD" id="cd07023">
    <property type="entry name" value="S49_Sppa_N_C"/>
    <property type="match status" value="1"/>
</dbReference>
<dbReference type="PANTHER" id="PTHR33209:SF1">
    <property type="entry name" value="PEPTIDASE S49 DOMAIN-CONTAINING PROTEIN"/>
    <property type="match status" value="1"/>
</dbReference>
<dbReference type="InterPro" id="IPR004634">
    <property type="entry name" value="Pept_S49_pIV"/>
</dbReference>
<evidence type="ECO:0000256" key="3">
    <source>
        <dbReference type="ARBA" id="ARBA00022670"/>
    </source>
</evidence>
<evidence type="ECO:0000256" key="2">
    <source>
        <dbReference type="ARBA" id="ARBA00008683"/>
    </source>
</evidence>
<name>A0A494RQ62_9CAUL</name>
<dbReference type="Proteomes" id="UP000276984">
    <property type="component" value="Chromosome"/>
</dbReference>
<dbReference type="NCBIfam" id="TIGR00705">
    <property type="entry name" value="SppA_67K"/>
    <property type="match status" value="1"/>
</dbReference>
<dbReference type="GO" id="GO:0006465">
    <property type="term" value="P:signal peptide processing"/>
    <property type="evidence" value="ECO:0007669"/>
    <property type="project" value="InterPro"/>
</dbReference>
<feature type="active site" description="Proton donor/acceptor" evidence="7">
    <location>
        <position position="190"/>
    </location>
</feature>
<evidence type="ECO:0000256" key="7">
    <source>
        <dbReference type="PIRSR" id="PIRSR001217-1"/>
    </source>
</evidence>
<keyword evidence="10" id="KW-1185">Reference proteome</keyword>
<dbReference type="InterPro" id="IPR004635">
    <property type="entry name" value="Pept_S49_SppA"/>
</dbReference>
<keyword evidence="6" id="KW-0472">Membrane</keyword>
<comment type="similarity">
    <text evidence="2">Belongs to the peptidase S49 family.</text>
</comment>